<dbReference type="SMART" id="SM00283">
    <property type="entry name" value="MA"/>
    <property type="match status" value="1"/>
</dbReference>
<dbReference type="PANTHER" id="PTHR32089">
    <property type="entry name" value="METHYL-ACCEPTING CHEMOTAXIS PROTEIN MCPB"/>
    <property type="match status" value="1"/>
</dbReference>
<name>A0A0C1C113_9BACT</name>
<evidence type="ECO:0000313" key="7">
    <source>
        <dbReference type="EMBL" id="KIA77371.1"/>
    </source>
</evidence>
<dbReference type="Pfam" id="PF00015">
    <property type="entry name" value="MCPsignal"/>
    <property type="match status" value="1"/>
</dbReference>
<feature type="domain" description="HAMP" evidence="6">
    <location>
        <begin position="352"/>
        <end position="404"/>
    </location>
</feature>
<dbReference type="GO" id="GO:0016020">
    <property type="term" value="C:membrane"/>
    <property type="evidence" value="ECO:0007669"/>
    <property type="project" value="InterPro"/>
</dbReference>
<feature type="transmembrane region" description="Helical" evidence="4">
    <location>
        <begin position="332"/>
        <end position="354"/>
    </location>
</feature>
<comment type="caution">
    <text evidence="7">The sequence shown here is derived from an EMBL/GenBank/DDBJ whole genome shotgun (WGS) entry which is preliminary data.</text>
</comment>
<feature type="domain" description="Methyl-accepting transducer" evidence="5">
    <location>
        <begin position="402"/>
        <end position="641"/>
    </location>
</feature>
<dbReference type="RefSeq" id="WP_039377391.1">
    <property type="nucleotide sequence ID" value="NZ_JSAM01000080.1"/>
</dbReference>
<sequence length="681" mass="77527">MFRHLTKAFNRFQGKFTYRQRFILFALIFFVVIPFPTYWLLETQNFLLQRNKTKIEGNQLQQVLGSLLNKILRHEIIEIAQIQLKIKQTESLERLEDEIYQELKRLEQLSLDMPPPYAQSPFRTGFSTALPQKIAVNMILTKWATFLKAHHKNEHEIIEAHDAMIKQLQRELQKLGYSYELLLNPQLILQELTFLSLSVFPEAQVILSKIFIKREIADQASLLLNVGLIKSNIANMNALFLAALQTLEPTISPVQYNLFKDSLKNYNHALHEAIQFLEQEKTSRASPAFTTLNLSNLILEALNANEQTRQLLIEISQEILNTQKWKFFLQKFLTILLVTLSSFIIIFAILFRILTGHILSLLSLIQELSKGNFSVRTDFKNNDEFGQIGRALVLISKKMKTFIDKLNALCHLVQDSSFEIDHTVKQQAVSLLHQEEGTQRIETIARQIAGNARSIVNKMTEFTALSAQFDLAGNVRSSLSQAQSEMSELARVPVDIVNQLQNVDEKVTRVKDLIGFMIHLSDQTHLLSLNAAIESNPKIKIFKEITKNIELFAAKSLTSTNEIQDIISDASQNVVLSVQNVDIYLKGIYESGNRLSLVSQQLTHITEQVSSQTAQFLNVTKVMEKQAKDAEQIMQSIIDMNATSKKNSFAIQELSKTISTLKESAASLEPLVKNFTPSNPV</sequence>
<evidence type="ECO:0000313" key="8">
    <source>
        <dbReference type="Proteomes" id="UP000031307"/>
    </source>
</evidence>
<keyword evidence="4" id="KW-1133">Transmembrane helix</keyword>
<reference evidence="7 8" key="1">
    <citation type="journal article" date="2014" name="Mol. Biol. Evol.">
        <title>Massive expansion of Ubiquitination-related gene families within the Chlamydiae.</title>
        <authorList>
            <person name="Domman D."/>
            <person name="Collingro A."/>
            <person name="Lagkouvardos I."/>
            <person name="Gehre L."/>
            <person name="Weinmaier T."/>
            <person name="Rattei T."/>
            <person name="Subtil A."/>
            <person name="Horn M."/>
        </authorList>
    </citation>
    <scope>NUCLEOTIDE SEQUENCE [LARGE SCALE GENOMIC DNA]</scope>
    <source>
        <strain evidence="7 8">OEW1</strain>
    </source>
</reference>
<keyword evidence="1 3" id="KW-0807">Transducer</keyword>
<feature type="transmembrane region" description="Helical" evidence="4">
    <location>
        <begin position="21"/>
        <end position="41"/>
    </location>
</feature>
<accession>A0A0C1C113</accession>
<organism evidence="7 8">
    <name type="scientific">Parachlamydia acanthamoebae</name>
    <dbReference type="NCBI Taxonomy" id="83552"/>
    <lineage>
        <taxon>Bacteria</taxon>
        <taxon>Pseudomonadati</taxon>
        <taxon>Chlamydiota</taxon>
        <taxon>Chlamydiia</taxon>
        <taxon>Parachlamydiales</taxon>
        <taxon>Parachlamydiaceae</taxon>
        <taxon>Parachlamydia</taxon>
    </lineage>
</organism>
<keyword evidence="4" id="KW-0472">Membrane</keyword>
<keyword evidence="4" id="KW-0812">Transmembrane</keyword>
<evidence type="ECO:0000256" key="4">
    <source>
        <dbReference type="SAM" id="Phobius"/>
    </source>
</evidence>
<dbReference type="SUPFAM" id="SSF58104">
    <property type="entry name" value="Methyl-accepting chemotaxis protein (MCP) signaling domain"/>
    <property type="match status" value="1"/>
</dbReference>
<dbReference type="PATRIC" id="fig|83552.4.peg.1464"/>
<protein>
    <submittedName>
        <fullName evidence="7">Methyl-accepting chemotaxis protein Tar</fullName>
    </submittedName>
</protein>
<dbReference type="PANTHER" id="PTHR32089:SF120">
    <property type="entry name" value="METHYL-ACCEPTING CHEMOTAXIS PROTEIN TLPQ"/>
    <property type="match status" value="1"/>
</dbReference>
<dbReference type="Proteomes" id="UP000031307">
    <property type="component" value="Unassembled WGS sequence"/>
</dbReference>
<proteinExistence type="inferred from homology"/>
<evidence type="ECO:0000256" key="2">
    <source>
        <dbReference type="ARBA" id="ARBA00029447"/>
    </source>
</evidence>
<dbReference type="EMBL" id="JSAM01000080">
    <property type="protein sequence ID" value="KIA77371.1"/>
    <property type="molecule type" value="Genomic_DNA"/>
</dbReference>
<evidence type="ECO:0000259" key="6">
    <source>
        <dbReference type="PROSITE" id="PS50885"/>
    </source>
</evidence>
<dbReference type="GO" id="GO:0007165">
    <property type="term" value="P:signal transduction"/>
    <property type="evidence" value="ECO:0007669"/>
    <property type="project" value="UniProtKB-KW"/>
</dbReference>
<dbReference type="AlphaFoldDB" id="A0A0C1C113"/>
<evidence type="ECO:0000259" key="5">
    <source>
        <dbReference type="PROSITE" id="PS50111"/>
    </source>
</evidence>
<gene>
    <name evidence="7" type="primary">tar5</name>
    <name evidence="7" type="ORF">DB43_GK00020</name>
</gene>
<dbReference type="PROSITE" id="PS50111">
    <property type="entry name" value="CHEMOTAXIS_TRANSDUC_2"/>
    <property type="match status" value="1"/>
</dbReference>
<dbReference type="PROSITE" id="PS50885">
    <property type="entry name" value="HAMP"/>
    <property type="match status" value="1"/>
</dbReference>
<dbReference type="InterPro" id="IPR003660">
    <property type="entry name" value="HAMP_dom"/>
</dbReference>
<comment type="similarity">
    <text evidence="2">Belongs to the methyl-accepting chemotaxis (MCP) protein family.</text>
</comment>
<dbReference type="InterPro" id="IPR004089">
    <property type="entry name" value="MCPsignal_dom"/>
</dbReference>
<dbReference type="Gene3D" id="1.10.287.950">
    <property type="entry name" value="Methyl-accepting chemotaxis protein"/>
    <property type="match status" value="1"/>
</dbReference>
<evidence type="ECO:0000256" key="3">
    <source>
        <dbReference type="PROSITE-ProRule" id="PRU00284"/>
    </source>
</evidence>
<evidence type="ECO:0000256" key="1">
    <source>
        <dbReference type="ARBA" id="ARBA00023224"/>
    </source>
</evidence>
<dbReference type="CDD" id="cd06225">
    <property type="entry name" value="HAMP"/>
    <property type="match status" value="1"/>
</dbReference>